<evidence type="ECO:0000313" key="2">
    <source>
        <dbReference type="Proteomes" id="UP000805649"/>
    </source>
</evidence>
<dbReference type="Proteomes" id="UP000805649">
    <property type="component" value="Unassembled WGS sequence"/>
</dbReference>
<accession>A0ACC3YL20</accession>
<reference evidence="1 2" key="1">
    <citation type="journal article" date="2020" name="Phytopathology">
        <title>Genome Sequence Resources of Colletotrichum truncatum, C. plurivorum, C. musicola, and C. sojae: Four Species Pathogenic to Soybean (Glycine max).</title>
        <authorList>
            <person name="Rogerio F."/>
            <person name="Boufleur T.R."/>
            <person name="Ciampi-Guillardi M."/>
            <person name="Sukno S.A."/>
            <person name="Thon M.R."/>
            <person name="Massola Junior N.S."/>
            <person name="Baroncelli R."/>
        </authorList>
    </citation>
    <scope>NUCLEOTIDE SEQUENCE [LARGE SCALE GENOMIC DNA]</scope>
    <source>
        <strain evidence="1 2">CMES1059</strain>
    </source>
</reference>
<comment type="caution">
    <text evidence="1">The sequence shown here is derived from an EMBL/GenBank/DDBJ whole genome shotgun (WGS) entry which is preliminary data.</text>
</comment>
<gene>
    <name evidence="1" type="ORF">CTRU02_213450</name>
</gene>
<keyword evidence="2" id="KW-1185">Reference proteome</keyword>
<evidence type="ECO:0000313" key="1">
    <source>
        <dbReference type="EMBL" id="KAL0932497.1"/>
    </source>
</evidence>
<protein>
    <submittedName>
        <fullName evidence="1">3-carboxymuconate cyclase</fullName>
    </submittedName>
</protein>
<dbReference type="EMBL" id="VUJX02000009">
    <property type="protein sequence ID" value="KAL0932497.1"/>
    <property type="molecule type" value="Genomic_DNA"/>
</dbReference>
<organism evidence="1 2">
    <name type="scientific">Colletotrichum truncatum</name>
    <name type="common">Anthracnose fungus</name>
    <name type="synonym">Colletotrichum capsici</name>
    <dbReference type="NCBI Taxonomy" id="5467"/>
    <lineage>
        <taxon>Eukaryota</taxon>
        <taxon>Fungi</taxon>
        <taxon>Dikarya</taxon>
        <taxon>Ascomycota</taxon>
        <taxon>Pezizomycotina</taxon>
        <taxon>Sordariomycetes</taxon>
        <taxon>Hypocreomycetidae</taxon>
        <taxon>Glomerellales</taxon>
        <taxon>Glomerellaceae</taxon>
        <taxon>Colletotrichum</taxon>
        <taxon>Colletotrichum truncatum species complex</taxon>
    </lineage>
</organism>
<proteinExistence type="predicted"/>
<sequence>MHLIFLVFVCYLQTLLPVVVACPTPGNKKIQPGKAVYFITNEKDNAVVAMKIAENGMLTNGATASTGGAGSNFIDGDTKQPAAPDALASQSAVTIAGNYLFAVNAGSNSLTMFAINSADPTKLAMVGQPVAVPGEFPNTVAASKKNKLVCVGSSGAKAGVSCASFSAKGVSTMDGLRPVDLKQTTPPAGPTNTISQAFFSGDESALLLTVKGDPTKMNTGFLGVYQVEQANGVASLSQNEIRSSPNGTAVLFGSSTIPNSKDIFVTDASFGGAVLSMDPKTNQATVKGMAKVDGQKATCWVAISSATNSAFVTDVGRNIMVEMSLKDASIKGKIDLGANGDPGLIDLKAAGKFIYALSPGNGTTQAAITVVDAMEKKQVQHLNVQGLGAGKNSQGMAVLL</sequence>
<name>A0ACC3YL20_COLTU</name>